<evidence type="ECO:0000256" key="1">
    <source>
        <dbReference type="SAM" id="MobiDB-lite"/>
    </source>
</evidence>
<accession>A0A9N9I5Q5</accession>
<keyword evidence="3" id="KW-1185">Reference proteome</keyword>
<comment type="caution">
    <text evidence="2">The sequence shown here is derived from an EMBL/GenBank/DDBJ whole genome shotgun (WGS) entry which is preliminary data.</text>
</comment>
<feature type="non-terminal residue" evidence="2">
    <location>
        <position position="248"/>
    </location>
</feature>
<gene>
    <name evidence="2" type="ORF">FMOSSE_LOCUS15029</name>
</gene>
<proteinExistence type="predicted"/>
<dbReference type="Proteomes" id="UP000789375">
    <property type="component" value="Unassembled WGS sequence"/>
</dbReference>
<protein>
    <submittedName>
        <fullName evidence="2">9190_t:CDS:1</fullName>
    </submittedName>
</protein>
<dbReference type="AlphaFoldDB" id="A0A9N9I5Q5"/>
<sequence>MSTASIIRRKKTKLEKKSRGETGRKVEQIQELNDNDKENRKRQRTDDLPGNINYDYYVDLTELDDSPIIQKSIKNKICRLVKKFEEEKEEAEKRTILEDNLKFRWETKEHRQSMLRLENTGSVRGALEYVRSKILLNNSFPTFEEPIDKTLLRLSQDQNFLSYLQKMCHENQLRIEDIRRCIGGLYHTASKNFHGHGKIIINSSSWSANEVLSLGVIFEYFKIEWSYHNADGLWSGVERKSFTSNEQI</sequence>
<evidence type="ECO:0000313" key="2">
    <source>
        <dbReference type="EMBL" id="CAG8721680.1"/>
    </source>
</evidence>
<name>A0A9N9I5Q5_FUNMO</name>
<dbReference type="EMBL" id="CAJVPP010013699">
    <property type="protein sequence ID" value="CAG8721680.1"/>
    <property type="molecule type" value="Genomic_DNA"/>
</dbReference>
<organism evidence="2 3">
    <name type="scientific">Funneliformis mosseae</name>
    <name type="common">Endomycorrhizal fungus</name>
    <name type="synonym">Glomus mosseae</name>
    <dbReference type="NCBI Taxonomy" id="27381"/>
    <lineage>
        <taxon>Eukaryota</taxon>
        <taxon>Fungi</taxon>
        <taxon>Fungi incertae sedis</taxon>
        <taxon>Mucoromycota</taxon>
        <taxon>Glomeromycotina</taxon>
        <taxon>Glomeromycetes</taxon>
        <taxon>Glomerales</taxon>
        <taxon>Glomeraceae</taxon>
        <taxon>Funneliformis</taxon>
    </lineage>
</organism>
<feature type="compositionally biased region" description="Basic and acidic residues" evidence="1">
    <location>
        <begin position="15"/>
        <end position="47"/>
    </location>
</feature>
<evidence type="ECO:0000313" key="3">
    <source>
        <dbReference type="Proteomes" id="UP000789375"/>
    </source>
</evidence>
<reference evidence="2" key="1">
    <citation type="submission" date="2021-06" db="EMBL/GenBank/DDBJ databases">
        <authorList>
            <person name="Kallberg Y."/>
            <person name="Tangrot J."/>
            <person name="Rosling A."/>
        </authorList>
    </citation>
    <scope>NUCLEOTIDE SEQUENCE</scope>
    <source>
        <strain evidence="2">87-6 pot B 2015</strain>
    </source>
</reference>
<feature type="region of interest" description="Disordered" evidence="1">
    <location>
        <begin position="1"/>
        <end position="47"/>
    </location>
</feature>